<dbReference type="PANTHER" id="PTHR43610:SF1">
    <property type="entry name" value="N-ACETYLTRANSFERASE DOMAIN-CONTAINING PROTEIN"/>
    <property type="match status" value="1"/>
</dbReference>
<protein>
    <recommendedName>
        <fullName evidence="1">N-acetyltransferase domain-containing protein</fullName>
    </recommendedName>
</protein>
<dbReference type="Proteomes" id="UP000254343">
    <property type="component" value="Unassembled WGS sequence"/>
</dbReference>
<dbReference type="GO" id="GO:0016747">
    <property type="term" value="F:acyltransferase activity, transferring groups other than amino-acyl groups"/>
    <property type="evidence" value="ECO:0007669"/>
    <property type="project" value="InterPro"/>
</dbReference>
<accession>A0A380W8H4</accession>
<dbReference type="Gene3D" id="3.40.630.30">
    <property type="match status" value="1"/>
</dbReference>
<dbReference type="RefSeq" id="WP_002715272.1">
    <property type="nucleotide sequence ID" value="NZ_UFSI01000001.1"/>
</dbReference>
<dbReference type="InterPro" id="IPR016181">
    <property type="entry name" value="Acyl_CoA_acyltransferase"/>
</dbReference>
<evidence type="ECO:0000259" key="1">
    <source>
        <dbReference type="PROSITE" id="PS51186"/>
    </source>
</evidence>
<dbReference type="Pfam" id="PF13302">
    <property type="entry name" value="Acetyltransf_3"/>
    <property type="match status" value="1"/>
</dbReference>
<reference evidence="2 3" key="1">
    <citation type="submission" date="2018-06" db="EMBL/GenBank/DDBJ databases">
        <authorList>
            <consortium name="Pathogen Informatics"/>
            <person name="Doyle S."/>
        </authorList>
    </citation>
    <scope>NUCLEOTIDE SEQUENCE [LARGE SCALE GENOMIC DNA]</scope>
    <source>
        <strain evidence="2 3">NCTC12722</strain>
    </source>
</reference>
<name>A0A380W8H4_AFIFE</name>
<dbReference type="PROSITE" id="PS51186">
    <property type="entry name" value="GNAT"/>
    <property type="match status" value="1"/>
</dbReference>
<evidence type="ECO:0000313" key="3">
    <source>
        <dbReference type="Proteomes" id="UP000254343"/>
    </source>
</evidence>
<organism evidence="2 3">
    <name type="scientific">Afipia felis</name>
    <name type="common">Cat scratch disease bacillus</name>
    <dbReference type="NCBI Taxonomy" id="1035"/>
    <lineage>
        <taxon>Bacteria</taxon>
        <taxon>Pseudomonadati</taxon>
        <taxon>Pseudomonadota</taxon>
        <taxon>Alphaproteobacteria</taxon>
        <taxon>Hyphomicrobiales</taxon>
        <taxon>Nitrobacteraceae</taxon>
        <taxon>Afipia</taxon>
    </lineage>
</organism>
<proteinExistence type="predicted"/>
<dbReference type="PANTHER" id="PTHR43610">
    <property type="entry name" value="BLL6696 PROTEIN"/>
    <property type="match status" value="1"/>
</dbReference>
<dbReference type="AlphaFoldDB" id="A0A380W8H4"/>
<feature type="domain" description="N-acetyltransferase" evidence="1">
    <location>
        <begin position="15"/>
        <end position="172"/>
    </location>
</feature>
<evidence type="ECO:0000313" key="2">
    <source>
        <dbReference type="EMBL" id="SUU84445.1"/>
    </source>
</evidence>
<dbReference type="EMBL" id="UIGB01000001">
    <property type="protein sequence ID" value="SUU84445.1"/>
    <property type="molecule type" value="Genomic_DNA"/>
</dbReference>
<dbReference type="InterPro" id="IPR000182">
    <property type="entry name" value="GNAT_dom"/>
</dbReference>
<sequence length="187" mass="21499">MPQPDFQPTLTGETVVIRPIRPDDWQELFAAAADPEIWKLHPARMRYTEPVFREFFDNAITSKMAFVFVERVSGRLIGSSRYFGYDAQQSEVEIGWTFIIRDHWGGQTNREVKRLMLDHAFTFVDTVIFWVGEANWRSQRAVEKIGGVKRDGTFLRDATGPTPHVVFELTRQRYEESGRLASGDAVG</sequence>
<dbReference type="SUPFAM" id="SSF55729">
    <property type="entry name" value="Acyl-CoA N-acyltransferases (Nat)"/>
    <property type="match status" value="1"/>
</dbReference>
<gene>
    <name evidence="2" type="ORF">NCTC12722_01635</name>
</gene>